<keyword evidence="2" id="KW-1185">Reference proteome</keyword>
<comment type="caution">
    <text evidence="1">The sequence shown here is derived from an EMBL/GenBank/DDBJ whole genome shotgun (WGS) entry which is preliminary data.</text>
</comment>
<dbReference type="AlphaFoldDB" id="A0A428QK37"/>
<name>A0A428QK37_9HYPO</name>
<organism evidence="1 2">
    <name type="scientific">Fusarium duplospermum</name>
    <dbReference type="NCBI Taxonomy" id="1325734"/>
    <lineage>
        <taxon>Eukaryota</taxon>
        <taxon>Fungi</taxon>
        <taxon>Dikarya</taxon>
        <taxon>Ascomycota</taxon>
        <taxon>Pezizomycotina</taxon>
        <taxon>Sordariomycetes</taxon>
        <taxon>Hypocreomycetidae</taxon>
        <taxon>Hypocreales</taxon>
        <taxon>Nectriaceae</taxon>
        <taxon>Fusarium</taxon>
        <taxon>Fusarium solani species complex</taxon>
    </lineage>
</organism>
<gene>
    <name evidence="1" type="ORF">CEP54_004141</name>
</gene>
<sequence length="66" mass="7006">MSVVANQQPYRPSLAHLLVSLMGLTALEAPFLHSAPMPNAAAMPKFPGHEAKTMCLSGNRPPIQAP</sequence>
<evidence type="ECO:0000313" key="1">
    <source>
        <dbReference type="EMBL" id="RSL65645.1"/>
    </source>
</evidence>
<dbReference type="EMBL" id="NKCI01000028">
    <property type="protein sequence ID" value="RSL65645.1"/>
    <property type="molecule type" value="Genomic_DNA"/>
</dbReference>
<evidence type="ECO:0000313" key="2">
    <source>
        <dbReference type="Proteomes" id="UP000288168"/>
    </source>
</evidence>
<proteinExistence type="predicted"/>
<reference evidence="1 2" key="1">
    <citation type="submission" date="2017-06" db="EMBL/GenBank/DDBJ databases">
        <title>Comparative genomic analysis of Ambrosia Fusariam Clade fungi.</title>
        <authorList>
            <person name="Stajich J.E."/>
            <person name="Carrillo J."/>
            <person name="Kijimoto T."/>
            <person name="Eskalen A."/>
            <person name="O'Donnell K."/>
            <person name="Kasson M."/>
        </authorList>
    </citation>
    <scope>NUCLEOTIDE SEQUENCE [LARGE SCALE GENOMIC DNA]</scope>
    <source>
        <strain evidence="1 2">NRRL62584</strain>
    </source>
</reference>
<dbReference type="Proteomes" id="UP000288168">
    <property type="component" value="Unassembled WGS sequence"/>
</dbReference>
<accession>A0A428QK37</accession>
<protein>
    <submittedName>
        <fullName evidence="1">Uncharacterized protein</fullName>
    </submittedName>
</protein>